<feature type="domain" description="Methyltransferase type 12" evidence="1">
    <location>
        <begin position="51"/>
        <end position="145"/>
    </location>
</feature>
<dbReference type="CDD" id="cd02440">
    <property type="entry name" value="AdoMet_MTases"/>
    <property type="match status" value="1"/>
</dbReference>
<keyword evidence="2" id="KW-0808">Transferase</keyword>
<keyword evidence="3" id="KW-1185">Reference proteome</keyword>
<dbReference type="SUPFAM" id="SSF53335">
    <property type="entry name" value="S-adenosyl-L-methionine-dependent methyltransferases"/>
    <property type="match status" value="1"/>
</dbReference>
<dbReference type="GO" id="GO:0032259">
    <property type="term" value="P:methylation"/>
    <property type="evidence" value="ECO:0007669"/>
    <property type="project" value="UniProtKB-KW"/>
</dbReference>
<evidence type="ECO:0000313" key="3">
    <source>
        <dbReference type="Proteomes" id="UP000095210"/>
    </source>
</evidence>
<proteinExistence type="predicted"/>
<dbReference type="Proteomes" id="UP000095210">
    <property type="component" value="Chromosome"/>
</dbReference>
<dbReference type="Pfam" id="PF08242">
    <property type="entry name" value="Methyltransf_12"/>
    <property type="match status" value="1"/>
</dbReference>
<organism evidence="2 3">
    <name type="scientific">Actinoalloteichus hymeniacidonis</name>
    <dbReference type="NCBI Taxonomy" id="340345"/>
    <lineage>
        <taxon>Bacteria</taxon>
        <taxon>Bacillati</taxon>
        <taxon>Actinomycetota</taxon>
        <taxon>Actinomycetes</taxon>
        <taxon>Pseudonocardiales</taxon>
        <taxon>Pseudonocardiaceae</taxon>
        <taxon>Actinoalloteichus</taxon>
    </lineage>
</organism>
<dbReference type="GO" id="GO:0008168">
    <property type="term" value="F:methyltransferase activity"/>
    <property type="evidence" value="ECO:0007669"/>
    <property type="project" value="UniProtKB-KW"/>
</dbReference>
<dbReference type="InterPro" id="IPR013217">
    <property type="entry name" value="Methyltransf_12"/>
</dbReference>
<dbReference type="EMBL" id="CP014859">
    <property type="protein sequence ID" value="AOS62915.1"/>
    <property type="molecule type" value="Genomic_DNA"/>
</dbReference>
<dbReference type="AlphaFoldDB" id="A0AAC9HR08"/>
<accession>A0AAC9HR08</accession>
<reference evidence="3" key="1">
    <citation type="submission" date="2016-03" db="EMBL/GenBank/DDBJ databases">
        <title>Complete genome sequence of the type strain Actinoalloteichus hymeniacidonis DSM 45092.</title>
        <authorList>
            <person name="Schaffert L."/>
            <person name="Albersmeier A."/>
            <person name="Winkler A."/>
            <person name="Kalinowski J."/>
            <person name="Zotchev S."/>
            <person name="Ruckert C."/>
        </authorList>
    </citation>
    <scope>NUCLEOTIDE SEQUENCE [LARGE SCALE GENOMIC DNA]</scope>
    <source>
        <strain evidence="3">HPA177(T) (DSM 45092(T))</strain>
    </source>
</reference>
<dbReference type="InterPro" id="IPR029063">
    <property type="entry name" value="SAM-dependent_MTases_sf"/>
</dbReference>
<dbReference type="KEGG" id="ahm:TL08_10505"/>
<dbReference type="Gene3D" id="3.40.50.150">
    <property type="entry name" value="Vaccinia Virus protein VP39"/>
    <property type="match status" value="1"/>
</dbReference>
<evidence type="ECO:0000259" key="1">
    <source>
        <dbReference type="Pfam" id="PF08242"/>
    </source>
</evidence>
<gene>
    <name evidence="2" type="ORF">TL08_10505</name>
</gene>
<name>A0AAC9HR08_9PSEU</name>
<sequence length="273" mass="29761">MLAANRANWDARVPIHLTGYDLASLRSGGARLAPFELAEMGPIAGRRIAHLQCHLGTDTIDLARRDAVVRALDFSEAAVHAARELAVDCAVDIEYVHGDVYDSVELLGAGSTDIVYTGKGSLCWLPDLAQWAQAAAGLLRPGGFLYLVEFHPLFIAAADAQPGAGLSTDFPYLSTGTAFRFDDGGTYEGEGRRIVDPASAVSFEWSHDLGEVVSALAAAGFRIRTLTEHALSPWQRWPEQQALEGHSGWWHWEREGFPLPAVYSVRAEWDPIH</sequence>
<keyword evidence="2" id="KW-0489">Methyltransferase</keyword>
<evidence type="ECO:0000313" key="2">
    <source>
        <dbReference type="EMBL" id="AOS62915.1"/>
    </source>
</evidence>
<protein>
    <submittedName>
        <fullName evidence="2">Methyltransferase family protein</fullName>
    </submittedName>
</protein>